<dbReference type="EMBL" id="AABL01001208">
    <property type="protein sequence ID" value="EAA15846.1"/>
    <property type="molecule type" value="Genomic_DNA"/>
</dbReference>
<proteinExistence type="predicted"/>
<comment type="caution">
    <text evidence="1">The sequence shown here is derived from an EMBL/GenBank/DDBJ whole genome shotgun (WGS) entry which is preliminary data.</text>
</comment>
<sequence length="511" mass="60229">MENIQNNDIIYIYYLIIKLKKYSSEYCKNINIYKMMNTVIRYMNTISNKSEEINDIFSFFFIFFENLEVYTQKDIFNIIIVLQKLSFYVKNSLNSFFKKTEPSNDDHKNMNYDDNKNNNCKSNSCTNSIVDSDEAFILSSLKFENSFFYFILNLILYCRKYNQIKNINILSSSVPIIQLLIHAIQFTNNYFKSLAIFVLALLILPFPKIQKTNPPLLMILSTSFDKSFDDILLSSNKYETPHETIAKEKYIIRKCLFLPLVNSVDINIRVSSLSLLLSLLITSDTVLLNDEAFSFFIFLINSSFLNEWNDIQNELIFAIINVLLLSTILNLRTKSFCFNFIHSFRPFFLRSILPLNRNETIVIHKLFFILTAVKIKPLWFDLKGYSEKILKIILNVVTKKDLDLMTFNCISSLAYEAFLMNKNNMNRNNNNKDSNYKYKKTNKNVIENLEKYLETYKKNVKNNDEDVYQSFIFNKFKCKKYKTNNNKINSEHIDYDVVLAILNATRLLLSK</sequence>
<name>Q7RHF4_PLAYO</name>
<reference evidence="1 2" key="1">
    <citation type="journal article" date="2002" name="Nature">
        <title>Genome sequence and comparative analysis of the model rodent malaria parasite Plasmodium yoelii yoelii.</title>
        <authorList>
            <person name="Carlton J.M."/>
            <person name="Angiuoli S.V."/>
            <person name="Suh B.B."/>
            <person name="Kooij T.W."/>
            <person name="Pertea M."/>
            <person name="Silva J.C."/>
            <person name="Ermolaeva M.D."/>
            <person name="Allen J.E."/>
            <person name="Selengut J.D."/>
            <person name="Koo H.L."/>
            <person name="Peterson J.D."/>
            <person name="Pop M."/>
            <person name="Kosack D.S."/>
            <person name="Shumway M.F."/>
            <person name="Bidwell S.L."/>
            <person name="Shallom S.J."/>
            <person name="van Aken S.E."/>
            <person name="Riedmuller S.B."/>
            <person name="Feldblyum T.V."/>
            <person name="Cho J.K."/>
            <person name="Quackenbush J."/>
            <person name="Sedegah M."/>
            <person name="Shoaibi A."/>
            <person name="Cummings L.M."/>
            <person name="Florens L."/>
            <person name="Yates J.R."/>
            <person name="Raine J.D."/>
            <person name="Sinden R.E."/>
            <person name="Harris M.A."/>
            <person name="Cunningham D.A."/>
            <person name="Preiser P.R."/>
            <person name="Bergman L.W."/>
            <person name="Vaidya A.B."/>
            <person name="van Lin L.H."/>
            <person name="Janse C.J."/>
            <person name="Waters A.P."/>
            <person name="Smith H.O."/>
            <person name="White O.R."/>
            <person name="Salzberg S.L."/>
            <person name="Venter J.C."/>
            <person name="Fraser C.M."/>
            <person name="Hoffman S.L."/>
            <person name="Gardner M.J."/>
            <person name="Carucci D.J."/>
        </authorList>
    </citation>
    <scope>NUCLEOTIDE SEQUENCE [LARGE SCALE GENOMIC DNA]</scope>
    <source>
        <strain evidence="1 2">17XNL</strain>
    </source>
</reference>
<dbReference type="AlphaFoldDB" id="Q7RHF4"/>
<keyword evidence="2" id="KW-1185">Reference proteome</keyword>
<evidence type="ECO:0000313" key="1">
    <source>
        <dbReference type="EMBL" id="EAA15846.1"/>
    </source>
</evidence>
<organism evidence="1 2">
    <name type="scientific">Plasmodium yoelii yoelii</name>
    <dbReference type="NCBI Taxonomy" id="73239"/>
    <lineage>
        <taxon>Eukaryota</taxon>
        <taxon>Sar</taxon>
        <taxon>Alveolata</taxon>
        <taxon>Apicomplexa</taxon>
        <taxon>Aconoidasida</taxon>
        <taxon>Haemosporida</taxon>
        <taxon>Plasmodiidae</taxon>
        <taxon>Plasmodium</taxon>
        <taxon>Plasmodium (Vinckeia)</taxon>
    </lineage>
</organism>
<gene>
    <name evidence="1" type="ORF">PY04033</name>
</gene>
<protein>
    <submittedName>
        <fullName evidence="1">Uncharacterized protein</fullName>
    </submittedName>
</protein>
<evidence type="ECO:0000313" key="2">
    <source>
        <dbReference type="Proteomes" id="UP000008553"/>
    </source>
</evidence>
<dbReference type="InParanoid" id="Q7RHF4"/>
<accession>Q7RHF4</accession>
<dbReference type="PaxDb" id="73239-Q7RHF4"/>
<dbReference type="Proteomes" id="UP000008553">
    <property type="component" value="Unassembled WGS sequence"/>
</dbReference>